<organism evidence="1 2">
    <name type="scientific">Polarella glacialis</name>
    <name type="common">Dinoflagellate</name>
    <dbReference type="NCBI Taxonomy" id="89957"/>
    <lineage>
        <taxon>Eukaryota</taxon>
        <taxon>Sar</taxon>
        <taxon>Alveolata</taxon>
        <taxon>Dinophyceae</taxon>
        <taxon>Suessiales</taxon>
        <taxon>Suessiaceae</taxon>
        <taxon>Polarella</taxon>
    </lineage>
</organism>
<reference evidence="1" key="1">
    <citation type="submission" date="2021-02" db="EMBL/GenBank/DDBJ databases">
        <authorList>
            <person name="Dougan E. K."/>
            <person name="Rhodes N."/>
            <person name="Thang M."/>
            <person name="Chan C."/>
        </authorList>
    </citation>
    <scope>NUCLEOTIDE SEQUENCE</scope>
</reference>
<sequence length="178" mass="18485">DALPGAISRGGSAAVPPGGGVVPALTPGVPFPPSLSMPVSQASSPNSLRTQFRGVAQPSSPIFMRRTLPVAMPGHPLMASPCMASRHRSPSPPAGAVHMAWPQQQGPPQQFLASPVRLLAAPRAVSPHMQVRSQAPPMRDAPAPWAANVVVPCWAALKEPVAAMSPTPGFRSMTLLHQ</sequence>
<name>A0A813GC34_POLGL</name>
<dbReference type="Proteomes" id="UP000654075">
    <property type="component" value="Unassembled WGS sequence"/>
</dbReference>
<dbReference type="EMBL" id="CAJNNV010028243">
    <property type="protein sequence ID" value="CAE8623802.1"/>
    <property type="molecule type" value="Genomic_DNA"/>
</dbReference>
<evidence type="ECO:0000313" key="1">
    <source>
        <dbReference type="EMBL" id="CAE8623802.1"/>
    </source>
</evidence>
<protein>
    <submittedName>
        <fullName evidence="1">Uncharacterized protein</fullName>
    </submittedName>
</protein>
<accession>A0A813GC34</accession>
<keyword evidence="2" id="KW-1185">Reference proteome</keyword>
<gene>
    <name evidence="1" type="ORF">PGLA1383_LOCUS41016</name>
</gene>
<dbReference type="AlphaFoldDB" id="A0A813GC34"/>
<evidence type="ECO:0000313" key="2">
    <source>
        <dbReference type="Proteomes" id="UP000654075"/>
    </source>
</evidence>
<comment type="caution">
    <text evidence="1">The sequence shown here is derived from an EMBL/GenBank/DDBJ whole genome shotgun (WGS) entry which is preliminary data.</text>
</comment>
<proteinExistence type="predicted"/>
<feature type="non-terminal residue" evidence="1">
    <location>
        <position position="1"/>
    </location>
</feature>
<feature type="non-terminal residue" evidence="1">
    <location>
        <position position="178"/>
    </location>
</feature>